<reference evidence="1 2" key="1">
    <citation type="submission" date="2024-01" db="EMBL/GenBank/DDBJ databases">
        <title>Active colonisers of the gastrointestinal tract of Atlantic salmon farmed in a warm water region.</title>
        <authorList>
            <person name="Bowman J.P."/>
        </authorList>
    </citation>
    <scope>NUCLEOTIDE SEQUENCE [LARGE SCALE GENOMIC DNA]</scope>
    <source>
        <strain evidence="1 2">S3MW1</strain>
    </source>
</reference>
<evidence type="ECO:0000313" key="1">
    <source>
        <dbReference type="EMBL" id="MEC6833006.1"/>
    </source>
</evidence>
<evidence type="ECO:0000313" key="2">
    <source>
        <dbReference type="Proteomes" id="UP001306119"/>
    </source>
</evidence>
<evidence type="ECO:0008006" key="3">
    <source>
        <dbReference type="Google" id="ProtNLM"/>
    </source>
</evidence>
<dbReference type="Proteomes" id="UP001306119">
    <property type="component" value="Unassembled WGS sequence"/>
</dbReference>
<dbReference type="RefSeq" id="WP_327775306.1">
    <property type="nucleotide sequence ID" value="NZ_JAYXUG010000013.1"/>
</dbReference>
<dbReference type="EMBL" id="JAYXUG010000013">
    <property type="protein sequence ID" value="MEC6833006.1"/>
    <property type="molecule type" value="Genomic_DNA"/>
</dbReference>
<proteinExistence type="predicted"/>
<protein>
    <recommendedName>
        <fullName evidence="3">Phage protein</fullName>
    </recommendedName>
</protein>
<keyword evidence="2" id="KW-1185">Reference proteome</keyword>
<comment type="caution">
    <text evidence="1">The sequence shown here is derived from an EMBL/GenBank/DDBJ whole genome shotgun (WGS) entry which is preliminary data.</text>
</comment>
<sequence length="91" mass="10798">MGNLVKETYPIARKDYVCEASVQLFESMCYPDEFEPDEVEILKDAYEDYTIKKGDRYTASVCTYDGRIYTFKSKPEVLEIYLKYDINENYE</sequence>
<name>A0ABU6LDK0_9GAMM</name>
<accession>A0ABU6LDK0</accession>
<organism evidence="1 2">
    <name type="scientific">Photobacterium toruni</name>
    <dbReference type="NCBI Taxonomy" id="1935446"/>
    <lineage>
        <taxon>Bacteria</taxon>
        <taxon>Pseudomonadati</taxon>
        <taxon>Pseudomonadota</taxon>
        <taxon>Gammaproteobacteria</taxon>
        <taxon>Vibrionales</taxon>
        <taxon>Vibrionaceae</taxon>
        <taxon>Photobacterium</taxon>
    </lineage>
</organism>
<gene>
    <name evidence="1" type="ORF">VXS06_14660</name>
</gene>